<reference evidence="1 2" key="1">
    <citation type="submission" date="2022-12" db="EMBL/GenBank/DDBJ databases">
        <title>Chromosome-level genome of Tegillarca granosa.</title>
        <authorList>
            <person name="Kim J."/>
        </authorList>
    </citation>
    <scope>NUCLEOTIDE SEQUENCE [LARGE SCALE GENOMIC DNA]</scope>
    <source>
        <strain evidence="1">Teg-2019</strain>
        <tissue evidence="1">Adductor muscle</tissue>
    </source>
</reference>
<organism evidence="1 2">
    <name type="scientific">Tegillarca granosa</name>
    <name type="common">Malaysian cockle</name>
    <name type="synonym">Anadara granosa</name>
    <dbReference type="NCBI Taxonomy" id="220873"/>
    <lineage>
        <taxon>Eukaryota</taxon>
        <taxon>Metazoa</taxon>
        <taxon>Spiralia</taxon>
        <taxon>Lophotrochozoa</taxon>
        <taxon>Mollusca</taxon>
        <taxon>Bivalvia</taxon>
        <taxon>Autobranchia</taxon>
        <taxon>Pteriomorphia</taxon>
        <taxon>Arcoida</taxon>
        <taxon>Arcoidea</taxon>
        <taxon>Arcidae</taxon>
        <taxon>Tegillarca</taxon>
    </lineage>
</organism>
<dbReference type="SUPFAM" id="SSF117281">
    <property type="entry name" value="Kelch motif"/>
    <property type="match status" value="1"/>
</dbReference>
<sequence>MPFRQGAKVCQFFRKPLDVVSTLKMCLLSSDDASKNTGEKIFAKKRWFQLHAFLGDIGEDFGVCSYGDDIFITGGTKDLRSCLRYTARLGPLEAEDRALRWSIQTLYGGSSEFTLRYNLGTLNSVEEYDIGTDTWKQVGELKYAADSSSAALSR</sequence>
<evidence type="ECO:0000313" key="2">
    <source>
        <dbReference type="Proteomes" id="UP001217089"/>
    </source>
</evidence>
<accession>A0ABQ9FQA0</accession>
<dbReference type="Proteomes" id="UP001217089">
    <property type="component" value="Unassembled WGS sequence"/>
</dbReference>
<comment type="caution">
    <text evidence="1">The sequence shown here is derived from an EMBL/GenBank/DDBJ whole genome shotgun (WGS) entry which is preliminary data.</text>
</comment>
<dbReference type="InterPro" id="IPR015915">
    <property type="entry name" value="Kelch-typ_b-propeller"/>
</dbReference>
<dbReference type="Gene3D" id="2.120.10.80">
    <property type="entry name" value="Kelch-type beta propeller"/>
    <property type="match status" value="1"/>
</dbReference>
<evidence type="ECO:0000313" key="1">
    <source>
        <dbReference type="EMBL" id="KAJ8318886.1"/>
    </source>
</evidence>
<protein>
    <submittedName>
        <fullName evidence="1">Uncharacterized protein</fullName>
    </submittedName>
</protein>
<proteinExistence type="predicted"/>
<keyword evidence="2" id="KW-1185">Reference proteome</keyword>
<dbReference type="EMBL" id="JARBDR010000214">
    <property type="protein sequence ID" value="KAJ8318886.1"/>
    <property type="molecule type" value="Genomic_DNA"/>
</dbReference>
<gene>
    <name evidence="1" type="ORF">KUTeg_003977</name>
</gene>
<name>A0ABQ9FQA0_TEGGR</name>